<organism evidence="2 5">
    <name type="scientific">Phytophthora rubi</name>
    <dbReference type="NCBI Taxonomy" id="129364"/>
    <lineage>
        <taxon>Eukaryota</taxon>
        <taxon>Sar</taxon>
        <taxon>Stramenopiles</taxon>
        <taxon>Oomycota</taxon>
        <taxon>Peronosporomycetes</taxon>
        <taxon>Peronosporales</taxon>
        <taxon>Peronosporaceae</taxon>
        <taxon>Phytophthora</taxon>
    </lineage>
</organism>
<name>A0A6A3H2J3_9STRA</name>
<dbReference type="Proteomes" id="UP000429607">
    <property type="component" value="Unassembled WGS sequence"/>
</dbReference>
<evidence type="ECO:0000313" key="2">
    <source>
        <dbReference type="EMBL" id="KAE8963285.1"/>
    </source>
</evidence>
<evidence type="ECO:0000313" key="3">
    <source>
        <dbReference type="EMBL" id="KAE8980357.1"/>
    </source>
</evidence>
<reference evidence="4 5" key="1">
    <citation type="submission" date="2018-09" db="EMBL/GenBank/DDBJ databases">
        <title>Genomic investigation of the strawberry pathogen Phytophthora fragariae indicates pathogenicity is determined by transcriptional variation in three key races.</title>
        <authorList>
            <person name="Adams T.M."/>
            <person name="Armitage A.D."/>
            <person name="Sobczyk M.K."/>
            <person name="Bates H.J."/>
            <person name="Dunwell J.M."/>
            <person name="Nellist C.F."/>
            <person name="Harrison R.J."/>
        </authorList>
    </citation>
    <scope>NUCLEOTIDE SEQUENCE [LARGE SCALE GENOMIC DNA]</scope>
    <source>
        <strain evidence="3 4">SCRP249</strain>
        <strain evidence="2 5">SCRP324</strain>
    </source>
</reference>
<feature type="signal peptide" evidence="1">
    <location>
        <begin position="1"/>
        <end position="16"/>
    </location>
</feature>
<dbReference type="EMBL" id="QXFU01005722">
    <property type="protein sequence ID" value="KAE8963285.1"/>
    <property type="molecule type" value="Genomic_DNA"/>
</dbReference>
<gene>
    <name evidence="3" type="ORF">PR001_g24299</name>
    <name evidence="2" type="ORF">PR002_g29332</name>
</gene>
<evidence type="ECO:0000313" key="5">
    <source>
        <dbReference type="Proteomes" id="UP000435112"/>
    </source>
</evidence>
<accession>A0A6A3H2J3</accession>
<dbReference type="OrthoDB" id="10313633at2759"/>
<dbReference type="EMBL" id="QXFV01003061">
    <property type="protein sequence ID" value="KAE8980357.1"/>
    <property type="molecule type" value="Genomic_DNA"/>
</dbReference>
<dbReference type="AlphaFoldDB" id="A0A6A3H2J3"/>
<feature type="chain" id="PRO_5036164033" evidence="1">
    <location>
        <begin position="17"/>
        <end position="96"/>
    </location>
</feature>
<sequence length="96" mass="10140">MVVLLVFAMSRAALKADQAGFPHCTEKNESIICASAIAGLLSCGNSLSCCGCACSFCPNGFVRTPVSEMKTLKKFKKIELQAGQPTDVSFSLSSEN</sequence>
<keyword evidence="1" id="KW-0732">Signal</keyword>
<dbReference type="Proteomes" id="UP000435112">
    <property type="component" value="Unassembled WGS sequence"/>
</dbReference>
<proteinExistence type="predicted"/>
<evidence type="ECO:0000313" key="4">
    <source>
        <dbReference type="Proteomes" id="UP000429607"/>
    </source>
</evidence>
<comment type="caution">
    <text evidence="2">The sequence shown here is derived from an EMBL/GenBank/DDBJ whole genome shotgun (WGS) entry which is preliminary data.</text>
</comment>
<protein>
    <submittedName>
        <fullName evidence="2">Uncharacterized protein</fullName>
    </submittedName>
</protein>
<evidence type="ECO:0000256" key="1">
    <source>
        <dbReference type="SAM" id="SignalP"/>
    </source>
</evidence>